<gene>
    <name evidence="1" type="ORF">PGLA2088_LOCUS40534</name>
</gene>
<protein>
    <submittedName>
        <fullName evidence="1">Uncharacterized protein</fullName>
    </submittedName>
</protein>
<dbReference type="EMBL" id="CAJNNW010033501">
    <property type="protein sequence ID" value="CAE8719246.1"/>
    <property type="molecule type" value="Genomic_DNA"/>
</dbReference>
<evidence type="ECO:0000313" key="1">
    <source>
        <dbReference type="EMBL" id="CAE8719246.1"/>
    </source>
</evidence>
<organism evidence="1 2">
    <name type="scientific">Polarella glacialis</name>
    <name type="common">Dinoflagellate</name>
    <dbReference type="NCBI Taxonomy" id="89957"/>
    <lineage>
        <taxon>Eukaryota</taxon>
        <taxon>Sar</taxon>
        <taxon>Alveolata</taxon>
        <taxon>Dinophyceae</taxon>
        <taxon>Suessiales</taxon>
        <taxon>Suessiaceae</taxon>
        <taxon>Polarella</taxon>
    </lineage>
</organism>
<accession>A0A813L2I9</accession>
<feature type="non-terminal residue" evidence="1">
    <location>
        <position position="154"/>
    </location>
</feature>
<name>A0A813L2I9_POLGL</name>
<sequence length="154" mass="16783">MDRVAGVEVGMLVTSAGRPPAEKPVPVIVKVSPSGGQATANNQYEVELFTDFVGQHRDLKVVAVRQEQMQIGCWNTTLTPDLCCSNAGWDSCWDGGVFTFTSCCGGWGERKKDPDWLDVTRSAHDEGVEYMRAGVLEGRLSPFYPHPLVLPLAA</sequence>
<dbReference type="AlphaFoldDB" id="A0A813L2I9"/>
<dbReference type="Proteomes" id="UP000626109">
    <property type="component" value="Unassembled WGS sequence"/>
</dbReference>
<comment type="caution">
    <text evidence="1">The sequence shown here is derived from an EMBL/GenBank/DDBJ whole genome shotgun (WGS) entry which is preliminary data.</text>
</comment>
<reference evidence="1" key="1">
    <citation type="submission" date="2021-02" db="EMBL/GenBank/DDBJ databases">
        <authorList>
            <person name="Dougan E. K."/>
            <person name="Rhodes N."/>
            <person name="Thang M."/>
            <person name="Chan C."/>
        </authorList>
    </citation>
    <scope>NUCLEOTIDE SEQUENCE</scope>
</reference>
<evidence type="ECO:0000313" key="2">
    <source>
        <dbReference type="Proteomes" id="UP000626109"/>
    </source>
</evidence>
<proteinExistence type="predicted"/>